<dbReference type="OrthoDB" id="9802794at2"/>
<dbReference type="SUPFAM" id="SSF52540">
    <property type="entry name" value="P-loop containing nucleoside triphosphate hydrolases"/>
    <property type="match status" value="1"/>
</dbReference>
<dbReference type="RefSeq" id="WP_073287751.1">
    <property type="nucleotide sequence ID" value="NZ_FRCP01000011.1"/>
</dbReference>
<keyword evidence="4" id="KW-1185">Reference proteome</keyword>
<accession>A0A1M7JJJ9</accession>
<dbReference type="Gene3D" id="3.40.50.620">
    <property type="entry name" value="HUPs"/>
    <property type="match status" value="1"/>
</dbReference>
<protein>
    <submittedName>
        <fullName evidence="3">HTH-type transcriptional regulator, transcriptional repressor of NAD biosynthesis genes</fullName>
    </submittedName>
</protein>
<evidence type="ECO:0000259" key="1">
    <source>
        <dbReference type="Pfam" id="PF01467"/>
    </source>
</evidence>
<evidence type="ECO:0000313" key="3">
    <source>
        <dbReference type="EMBL" id="SHM52677.1"/>
    </source>
</evidence>
<evidence type="ECO:0000313" key="4">
    <source>
        <dbReference type="Proteomes" id="UP000184038"/>
    </source>
</evidence>
<reference evidence="3 4" key="1">
    <citation type="submission" date="2016-11" db="EMBL/GenBank/DDBJ databases">
        <authorList>
            <person name="Jaros S."/>
            <person name="Januszkiewicz K."/>
            <person name="Wedrychowicz H."/>
        </authorList>
    </citation>
    <scope>NUCLEOTIDE SEQUENCE [LARGE SCALE GENOMIC DNA]</scope>
    <source>
        <strain evidence="3 4">DSM 15930</strain>
    </source>
</reference>
<dbReference type="InterPro" id="IPR014729">
    <property type="entry name" value="Rossmann-like_a/b/a_fold"/>
</dbReference>
<sequence>MRYKVGMYGGSFDPLHIGHIHDIIRAAAMCEELYVMISWCEERESTSKELRYRWIHNSCMHLPNVKLIMIEDKAVDKETYNTDYYWEKGAADIKAEIGKPIDAVFCGSDYLGTNRFESLYCPDSKVIYFDRQEVPISSTDIRGWAMNHWDYIPKVCKPYYTKKVLVVGGESTGKSTLVQNLALAYNTNFVSEVGRDVTEVAGCEDLMIMEDFLEILLRHKMKEMEAIKDSNRILFIDTDAITTKFYSHFLLNNSEEIAKCDALANAIIHINSFDLILFLEPTVAFVQDGTRNEIIAADREMYSNQIKQLFDEIGLRYNCITGDYLDRFNKSKELIKEQLDIDTVW</sequence>
<dbReference type="PANTHER" id="PTHR37512:SF1">
    <property type="entry name" value="NADR_TTD14 AAA DOMAIN-CONTAINING PROTEIN"/>
    <property type="match status" value="1"/>
</dbReference>
<dbReference type="GO" id="GO:0003824">
    <property type="term" value="F:catalytic activity"/>
    <property type="evidence" value="ECO:0007669"/>
    <property type="project" value="InterPro"/>
</dbReference>
<dbReference type="InterPro" id="IPR038727">
    <property type="entry name" value="NadR/Ttd14_AAA_dom"/>
</dbReference>
<proteinExistence type="predicted"/>
<feature type="domain" description="NadR/Ttd14 AAA" evidence="2">
    <location>
        <begin position="163"/>
        <end position="327"/>
    </location>
</feature>
<dbReference type="PANTHER" id="PTHR37512">
    <property type="entry name" value="TRIFUNCTIONAL NAD BIOSYNTHESIS/REGULATOR PROTEIN NADR"/>
    <property type="match status" value="1"/>
</dbReference>
<dbReference type="STRING" id="1120996.SAMN02746066_02297"/>
<dbReference type="Gene3D" id="3.40.50.300">
    <property type="entry name" value="P-loop containing nucleotide triphosphate hydrolases"/>
    <property type="match status" value="1"/>
</dbReference>
<dbReference type="AlphaFoldDB" id="A0A1M7JJJ9"/>
<evidence type="ECO:0000259" key="2">
    <source>
        <dbReference type="Pfam" id="PF13521"/>
    </source>
</evidence>
<dbReference type="EMBL" id="FRCP01000011">
    <property type="protein sequence ID" value="SHM52677.1"/>
    <property type="molecule type" value="Genomic_DNA"/>
</dbReference>
<dbReference type="Pfam" id="PF13521">
    <property type="entry name" value="AAA_28"/>
    <property type="match status" value="1"/>
</dbReference>
<feature type="domain" description="Cytidyltransferase-like" evidence="1">
    <location>
        <begin position="7"/>
        <end position="142"/>
    </location>
</feature>
<dbReference type="InterPro" id="IPR027417">
    <property type="entry name" value="P-loop_NTPase"/>
</dbReference>
<dbReference type="InterPro" id="IPR052735">
    <property type="entry name" value="NAD_biosynth-regulator"/>
</dbReference>
<dbReference type="NCBIfam" id="TIGR00125">
    <property type="entry name" value="cyt_tran_rel"/>
    <property type="match status" value="1"/>
</dbReference>
<dbReference type="Proteomes" id="UP000184038">
    <property type="component" value="Unassembled WGS sequence"/>
</dbReference>
<dbReference type="Pfam" id="PF01467">
    <property type="entry name" value="CTP_transf_like"/>
    <property type="match status" value="1"/>
</dbReference>
<gene>
    <name evidence="3" type="ORF">SAMN02746066_02297</name>
</gene>
<dbReference type="InterPro" id="IPR004821">
    <property type="entry name" value="Cyt_trans-like"/>
</dbReference>
<name>A0A1M7JJJ9_9FIRM</name>
<organism evidence="3 4">
    <name type="scientific">Anaerosporobacter mobilis DSM 15930</name>
    <dbReference type="NCBI Taxonomy" id="1120996"/>
    <lineage>
        <taxon>Bacteria</taxon>
        <taxon>Bacillati</taxon>
        <taxon>Bacillota</taxon>
        <taxon>Clostridia</taxon>
        <taxon>Lachnospirales</taxon>
        <taxon>Lachnospiraceae</taxon>
        <taxon>Anaerosporobacter</taxon>
    </lineage>
</organism>
<dbReference type="SUPFAM" id="SSF52374">
    <property type="entry name" value="Nucleotidylyl transferase"/>
    <property type="match status" value="1"/>
</dbReference>